<protein>
    <submittedName>
        <fullName evidence="2">Uncharacterized protein</fullName>
    </submittedName>
</protein>
<sequence length="63" mass="7253">MAAYTRTIFACPFMYQGFYLISFVWEKCKILNPARDIPRVIHYSMSLVAGIHTSLVPSIRKKA</sequence>
<gene>
    <name evidence="2" type="ORF">B0F90DRAFT_1762683</name>
</gene>
<name>A0AAD4LZ34_9AGAM</name>
<accession>A0AAD4LZ34</accession>
<feature type="transmembrane region" description="Helical" evidence="1">
    <location>
        <begin position="7"/>
        <end position="25"/>
    </location>
</feature>
<keyword evidence="1" id="KW-0812">Transmembrane</keyword>
<proteinExistence type="predicted"/>
<dbReference type="Proteomes" id="UP001203297">
    <property type="component" value="Unassembled WGS sequence"/>
</dbReference>
<dbReference type="AlphaFoldDB" id="A0AAD4LZ34"/>
<dbReference type="EMBL" id="WTXG01000095">
    <property type="protein sequence ID" value="KAI0293487.1"/>
    <property type="molecule type" value="Genomic_DNA"/>
</dbReference>
<feature type="transmembrane region" description="Helical" evidence="1">
    <location>
        <begin position="40"/>
        <end position="59"/>
    </location>
</feature>
<evidence type="ECO:0000256" key="1">
    <source>
        <dbReference type="SAM" id="Phobius"/>
    </source>
</evidence>
<comment type="caution">
    <text evidence="2">The sequence shown here is derived from an EMBL/GenBank/DDBJ whole genome shotgun (WGS) entry which is preliminary data.</text>
</comment>
<reference evidence="2" key="1">
    <citation type="journal article" date="2022" name="New Phytol.">
        <title>Evolutionary transition to the ectomycorrhizal habit in the genomes of a hyperdiverse lineage of mushroom-forming fungi.</title>
        <authorList>
            <person name="Looney B."/>
            <person name="Miyauchi S."/>
            <person name="Morin E."/>
            <person name="Drula E."/>
            <person name="Courty P.E."/>
            <person name="Kohler A."/>
            <person name="Kuo A."/>
            <person name="LaButti K."/>
            <person name="Pangilinan J."/>
            <person name="Lipzen A."/>
            <person name="Riley R."/>
            <person name="Andreopoulos W."/>
            <person name="He G."/>
            <person name="Johnson J."/>
            <person name="Nolan M."/>
            <person name="Tritt A."/>
            <person name="Barry K.W."/>
            <person name="Grigoriev I.V."/>
            <person name="Nagy L.G."/>
            <person name="Hibbett D."/>
            <person name="Henrissat B."/>
            <person name="Matheny P.B."/>
            <person name="Labbe J."/>
            <person name="Martin F.M."/>
        </authorList>
    </citation>
    <scope>NUCLEOTIDE SEQUENCE</scope>
    <source>
        <strain evidence="2">BPL690</strain>
    </source>
</reference>
<evidence type="ECO:0000313" key="3">
    <source>
        <dbReference type="Proteomes" id="UP001203297"/>
    </source>
</evidence>
<keyword evidence="1" id="KW-1133">Transmembrane helix</keyword>
<keyword evidence="1" id="KW-0472">Membrane</keyword>
<evidence type="ECO:0000313" key="2">
    <source>
        <dbReference type="EMBL" id="KAI0293487.1"/>
    </source>
</evidence>
<organism evidence="2 3">
    <name type="scientific">Multifurca ochricompacta</name>
    <dbReference type="NCBI Taxonomy" id="376703"/>
    <lineage>
        <taxon>Eukaryota</taxon>
        <taxon>Fungi</taxon>
        <taxon>Dikarya</taxon>
        <taxon>Basidiomycota</taxon>
        <taxon>Agaricomycotina</taxon>
        <taxon>Agaricomycetes</taxon>
        <taxon>Russulales</taxon>
        <taxon>Russulaceae</taxon>
        <taxon>Multifurca</taxon>
    </lineage>
</organism>
<keyword evidence="3" id="KW-1185">Reference proteome</keyword>